<keyword evidence="3" id="KW-1185">Reference proteome</keyword>
<keyword evidence="1" id="KW-0472">Membrane</keyword>
<dbReference type="InterPro" id="IPR036259">
    <property type="entry name" value="MFS_trans_sf"/>
</dbReference>
<sequence>MCYPLLYFLVPYLILLPEQLQVPGVYFCLVLKVTAQVLAFPSNAILLTNSAPSMLVLGAINGIAASTASLSRAFGPTISGLIYSVGLKLGYSGLAWWAGAFVCFLGAIESLWMEEVKGRFDRTSNDDIVSTNEDRFDSLAVGASAIEAGHAGNASDRAQLDQYSIAKDCHLTPRMEIPSSHSYEG</sequence>
<reference evidence="2" key="1">
    <citation type="submission" date="2021-03" db="EMBL/GenBank/DDBJ databases">
        <title>Comparative genomics and phylogenomic investigation of the class Geoglossomycetes provide insights into ecological specialization and systematics.</title>
        <authorList>
            <person name="Melie T."/>
            <person name="Pirro S."/>
            <person name="Miller A.N."/>
            <person name="Quandt A."/>
        </authorList>
    </citation>
    <scope>NUCLEOTIDE SEQUENCE</scope>
    <source>
        <strain evidence="2">CAQ_001_2017</strain>
    </source>
</reference>
<feature type="transmembrane region" description="Helical" evidence="1">
    <location>
        <begin position="53"/>
        <end position="74"/>
    </location>
</feature>
<organism evidence="2 3">
    <name type="scientific">Trichoglossum hirsutum</name>
    <dbReference type="NCBI Taxonomy" id="265104"/>
    <lineage>
        <taxon>Eukaryota</taxon>
        <taxon>Fungi</taxon>
        <taxon>Dikarya</taxon>
        <taxon>Ascomycota</taxon>
        <taxon>Pezizomycotina</taxon>
        <taxon>Geoglossomycetes</taxon>
        <taxon>Geoglossales</taxon>
        <taxon>Geoglossaceae</taxon>
        <taxon>Trichoglossum</taxon>
    </lineage>
</organism>
<accession>A0A9P8LJH7</accession>
<proteinExistence type="predicted"/>
<gene>
    <name evidence="2" type="ORF">GP486_000134</name>
</gene>
<protein>
    <submittedName>
        <fullName evidence="2">Uncharacterized protein</fullName>
    </submittedName>
</protein>
<dbReference type="AlphaFoldDB" id="A0A9P8LJH7"/>
<feature type="transmembrane region" description="Helical" evidence="1">
    <location>
        <begin position="94"/>
        <end position="112"/>
    </location>
</feature>
<dbReference type="Proteomes" id="UP000750711">
    <property type="component" value="Unassembled WGS sequence"/>
</dbReference>
<evidence type="ECO:0000256" key="1">
    <source>
        <dbReference type="SAM" id="Phobius"/>
    </source>
</evidence>
<dbReference type="Gene3D" id="1.20.1250.20">
    <property type="entry name" value="MFS general substrate transporter like domains"/>
    <property type="match status" value="1"/>
</dbReference>
<keyword evidence="1" id="KW-1133">Transmembrane helix</keyword>
<dbReference type="EMBL" id="JAGHQM010000007">
    <property type="protein sequence ID" value="KAH0566464.1"/>
    <property type="molecule type" value="Genomic_DNA"/>
</dbReference>
<evidence type="ECO:0000313" key="3">
    <source>
        <dbReference type="Proteomes" id="UP000750711"/>
    </source>
</evidence>
<name>A0A9P8LJH7_9PEZI</name>
<evidence type="ECO:0000313" key="2">
    <source>
        <dbReference type="EMBL" id="KAH0566464.1"/>
    </source>
</evidence>
<feature type="transmembrane region" description="Helical" evidence="1">
    <location>
        <begin position="20"/>
        <end position="41"/>
    </location>
</feature>
<dbReference type="SUPFAM" id="SSF103473">
    <property type="entry name" value="MFS general substrate transporter"/>
    <property type="match status" value="1"/>
</dbReference>
<comment type="caution">
    <text evidence="2">The sequence shown here is derived from an EMBL/GenBank/DDBJ whole genome shotgun (WGS) entry which is preliminary data.</text>
</comment>
<keyword evidence="1" id="KW-0812">Transmembrane</keyword>